<reference evidence="11 12" key="1">
    <citation type="submission" date="2017-04" db="EMBL/GenBank/DDBJ databases">
        <authorList>
            <person name="Afonso C.L."/>
            <person name="Miller P.J."/>
            <person name="Scott M.A."/>
            <person name="Spackman E."/>
            <person name="Goraichik I."/>
            <person name="Dimitrov K.M."/>
            <person name="Suarez D.L."/>
            <person name="Swayne D.E."/>
        </authorList>
    </citation>
    <scope>NUCLEOTIDE SEQUENCE [LARGE SCALE GENOMIC DNA]</scope>
    <source>
        <strain evidence="11 12">DSM 12816</strain>
    </source>
</reference>
<dbReference type="PROSITE" id="PS50164">
    <property type="entry name" value="GIY_YIG"/>
    <property type="match status" value="1"/>
</dbReference>
<dbReference type="GO" id="GO:0009381">
    <property type="term" value="F:excinuclease ABC activity"/>
    <property type="evidence" value="ECO:0007669"/>
    <property type="project" value="UniProtKB-UniRule"/>
</dbReference>
<dbReference type="GO" id="GO:0003677">
    <property type="term" value="F:DNA binding"/>
    <property type="evidence" value="ECO:0007669"/>
    <property type="project" value="UniProtKB-UniRule"/>
</dbReference>
<evidence type="ECO:0000256" key="3">
    <source>
        <dbReference type="ARBA" id="ARBA00022769"/>
    </source>
</evidence>
<keyword evidence="5 7" id="KW-0234">DNA repair</keyword>
<keyword evidence="6 7" id="KW-0742">SOS response</keyword>
<evidence type="ECO:0000256" key="1">
    <source>
        <dbReference type="ARBA" id="ARBA00022490"/>
    </source>
</evidence>
<dbReference type="InterPro" id="IPR010994">
    <property type="entry name" value="RuvA_2-like"/>
</dbReference>
<dbReference type="SUPFAM" id="SSF46600">
    <property type="entry name" value="C-terminal UvrC-binding domain of UvrB"/>
    <property type="match status" value="1"/>
</dbReference>
<dbReference type="OrthoDB" id="9804933at2"/>
<evidence type="ECO:0000256" key="7">
    <source>
        <dbReference type="HAMAP-Rule" id="MF_00203"/>
    </source>
</evidence>
<dbReference type="PROSITE" id="PS50151">
    <property type="entry name" value="UVR"/>
    <property type="match status" value="1"/>
</dbReference>
<gene>
    <name evidence="7" type="primary">uvrC</name>
    <name evidence="11" type="ORF">SAMN02745168_0813</name>
</gene>
<feature type="domain" description="UvrC family homology region profile" evidence="10">
    <location>
        <begin position="265"/>
        <end position="481"/>
    </location>
</feature>
<dbReference type="Gene3D" id="1.10.150.20">
    <property type="entry name" value="5' to 3' exonuclease, C-terminal subdomain"/>
    <property type="match status" value="1"/>
</dbReference>
<feature type="domain" description="UVR" evidence="8">
    <location>
        <begin position="203"/>
        <end position="238"/>
    </location>
</feature>
<dbReference type="Pfam" id="PF01541">
    <property type="entry name" value="GIY-YIG"/>
    <property type="match status" value="1"/>
</dbReference>
<dbReference type="InterPro" id="IPR036876">
    <property type="entry name" value="UVR_dom_sf"/>
</dbReference>
<sequence>MTDLKEKARLLPLQPGVYIMKDRAGGVIYVGKAKQLKNRVSQYFQEGPQAPKTAVMVSQVEDFDVILADSEFEALVLEASLIKRHLPKYNILLKDDKGYPFIRLTEGEEYPRFSMAAKQAEDGARYFGPYGGRNDTQAAIHAVCNALKLPTCSRKFPRDIGKERPCLNFHMGRCDGYCRPGMSREEYRSKIGQAILLLEGKFEHVTSEIKAEMEAAAEELRFERAAELRDRIQAIELLGKKQKVIRSSRPDTDAAGYYRGEAKSCLVILHFAGGELVSKDVMLFGEPGDEAPEEAVAAVVKQYYLPRDVFPRQILLPCAMEDMEPFARALGERAGRKVSVEAPKRGEKAELVGMAARNAEEEAQRAATREEKVSGLLEALRKMLGMEARPERIEAFDISNTGGADIVGSMAVFEGGRPRKRDYRRFKIKGTQTPDDYYSMGEVLSRRLNKLSEKDEKFSERPDLILVDGGQEHARIARSALEAGGFAIPVFGMVKDDRHRTRALVSPEGKEIGIQANPGVFSLIGRIQEEAHRFAIEYHRNLRSRGSGRSVLDKIPGIGPERKKLLLREFKSLRAIRAATEEELSAAVPKDAARAVYQYFHGEEKKEP</sequence>
<dbReference type="Pfam" id="PF02151">
    <property type="entry name" value="UVR"/>
    <property type="match status" value="1"/>
</dbReference>
<dbReference type="HAMAP" id="MF_00203">
    <property type="entry name" value="UvrC"/>
    <property type="match status" value="1"/>
</dbReference>
<dbReference type="InterPro" id="IPR035901">
    <property type="entry name" value="GIY-YIG_endonuc_sf"/>
</dbReference>
<proteinExistence type="inferred from homology"/>
<dbReference type="PROSITE" id="PS50165">
    <property type="entry name" value="UVRC"/>
    <property type="match status" value="1"/>
</dbReference>
<dbReference type="GO" id="GO:0006289">
    <property type="term" value="P:nucleotide-excision repair"/>
    <property type="evidence" value="ECO:0007669"/>
    <property type="project" value="UniProtKB-UniRule"/>
</dbReference>
<evidence type="ECO:0000313" key="11">
    <source>
        <dbReference type="EMBL" id="SMC41634.1"/>
    </source>
</evidence>
<dbReference type="InterPro" id="IPR050066">
    <property type="entry name" value="UvrABC_protein_C"/>
</dbReference>
<comment type="function">
    <text evidence="7">The UvrABC repair system catalyzes the recognition and processing of DNA lesions. UvrC both incises the 5' and 3' sides of the lesion. The N-terminal half is responsible for the 3' incision and the C-terminal half is responsible for the 5' incision.</text>
</comment>
<feature type="domain" description="GIY-YIG" evidence="9">
    <location>
        <begin position="13"/>
        <end position="91"/>
    </location>
</feature>
<dbReference type="Gene3D" id="3.40.1440.10">
    <property type="entry name" value="GIY-YIG endonuclease"/>
    <property type="match status" value="1"/>
</dbReference>
<accession>A0A1W1YZR7</accession>
<dbReference type="SUPFAM" id="SSF47781">
    <property type="entry name" value="RuvA domain 2-like"/>
    <property type="match status" value="1"/>
</dbReference>
<dbReference type="PANTHER" id="PTHR30562">
    <property type="entry name" value="UVRC/OXIDOREDUCTASE"/>
    <property type="match status" value="1"/>
</dbReference>
<dbReference type="InterPro" id="IPR001162">
    <property type="entry name" value="UvrC_RNase_H_dom"/>
</dbReference>
<name>A0A1W1YZR7_9FIRM</name>
<dbReference type="FunFam" id="3.40.1440.10:FF:000001">
    <property type="entry name" value="UvrABC system protein C"/>
    <property type="match status" value="1"/>
</dbReference>
<dbReference type="Pfam" id="PF22920">
    <property type="entry name" value="UvrC_RNaseH"/>
    <property type="match status" value="1"/>
</dbReference>
<keyword evidence="3 7" id="KW-0228">DNA excision</keyword>
<dbReference type="RefSeq" id="WP_084233418.1">
    <property type="nucleotide sequence ID" value="NZ_FWXW01000001.1"/>
</dbReference>
<dbReference type="GO" id="GO:0009380">
    <property type="term" value="C:excinuclease repair complex"/>
    <property type="evidence" value="ECO:0007669"/>
    <property type="project" value="InterPro"/>
</dbReference>
<comment type="similarity">
    <text evidence="7">Belongs to the UvrC family.</text>
</comment>
<keyword evidence="4 7" id="KW-0267">Excision nuclease</keyword>
<evidence type="ECO:0000256" key="6">
    <source>
        <dbReference type="ARBA" id="ARBA00023236"/>
    </source>
</evidence>
<dbReference type="Gene3D" id="3.30.420.340">
    <property type="entry name" value="UvrC, RNAse H endonuclease domain"/>
    <property type="match status" value="1"/>
</dbReference>
<dbReference type="GO" id="GO:0009432">
    <property type="term" value="P:SOS response"/>
    <property type="evidence" value="ECO:0007669"/>
    <property type="project" value="UniProtKB-UniRule"/>
</dbReference>
<dbReference type="InterPro" id="IPR038476">
    <property type="entry name" value="UvrC_RNase_H_dom_sf"/>
</dbReference>
<dbReference type="Pfam" id="PF08459">
    <property type="entry name" value="UvrC_RNaseH_dom"/>
    <property type="match status" value="1"/>
</dbReference>
<dbReference type="InterPro" id="IPR001943">
    <property type="entry name" value="UVR_dom"/>
</dbReference>
<evidence type="ECO:0000256" key="2">
    <source>
        <dbReference type="ARBA" id="ARBA00022763"/>
    </source>
</evidence>
<evidence type="ECO:0000313" key="12">
    <source>
        <dbReference type="Proteomes" id="UP000192790"/>
    </source>
</evidence>
<dbReference type="Proteomes" id="UP000192790">
    <property type="component" value="Unassembled WGS sequence"/>
</dbReference>
<dbReference type="InterPro" id="IPR000305">
    <property type="entry name" value="GIY-YIG_endonuc"/>
</dbReference>
<dbReference type="Gene3D" id="4.10.860.10">
    <property type="entry name" value="UVR domain"/>
    <property type="match status" value="1"/>
</dbReference>
<keyword evidence="12" id="KW-1185">Reference proteome</keyword>
<organism evidence="11 12">
    <name type="scientific">Papillibacter cinnamivorans DSM 12816</name>
    <dbReference type="NCBI Taxonomy" id="1122930"/>
    <lineage>
        <taxon>Bacteria</taxon>
        <taxon>Bacillati</taxon>
        <taxon>Bacillota</taxon>
        <taxon>Clostridia</taxon>
        <taxon>Eubacteriales</taxon>
        <taxon>Oscillospiraceae</taxon>
        <taxon>Papillibacter</taxon>
    </lineage>
</organism>
<dbReference type="InterPro" id="IPR047296">
    <property type="entry name" value="GIY-YIG_UvrC_Cho"/>
</dbReference>
<evidence type="ECO:0000259" key="8">
    <source>
        <dbReference type="PROSITE" id="PS50151"/>
    </source>
</evidence>
<dbReference type="SUPFAM" id="SSF82771">
    <property type="entry name" value="GIY-YIG endonuclease"/>
    <property type="match status" value="1"/>
</dbReference>
<evidence type="ECO:0000259" key="9">
    <source>
        <dbReference type="PROSITE" id="PS50164"/>
    </source>
</evidence>
<dbReference type="SMART" id="SM00465">
    <property type="entry name" value="GIYc"/>
    <property type="match status" value="1"/>
</dbReference>
<dbReference type="EMBL" id="FWXW01000001">
    <property type="protein sequence ID" value="SMC41634.1"/>
    <property type="molecule type" value="Genomic_DNA"/>
</dbReference>
<dbReference type="STRING" id="1122930.SAMN02745168_0813"/>
<comment type="subunit">
    <text evidence="7">Interacts with UvrB in an incision complex.</text>
</comment>
<dbReference type="InterPro" id="IPR004791">
    <property type="entry name" value="UvrC"/>
</dbReference>
<protein>
    <recommendedName>
        <fullName evidence="7">UvrABC system protein C</fullName>
        <shortName evidence="7">Protein UvrC</shortName>
    </recommendedName>
    <alternativeName>
        <fullName evidence="7">Excinuclease ABC subunit C</fullName>
    </alternativeName>
</protein>
<comment type="subcellular location">
    <subcellularLocation>
        <location evidence="7">Cytoplasm</location>
    </subcellularLocation>
</comment>
<dbReference type="AlphaFoldDB" id="A0A1W1YZR7"/>
<evidence type="ECO:0000259" key="10">
    <source>
        <dbReference type="PROSITE" id="PS50165"/>
    </source>
</evidence>
<dbReference type="CDD" id="cd10434">
    <property type="entry name" value="GIY-YIG_UvrC_Cho"/>
    <property type="match status" value="1"/>
</dbReference>
<keyword evidence="1 7" id="KW-0963">Cytoplasm</keyword>
<dbReference type="PANTHER" id="PTHR30562:SF1">
    <property type="entry name" value="UVRABC SYSTEM PROTEIN C"/>
    <property type="match status" value="1"/>
</dbReference>
<dbReference type="GO" id="GO:0005737">
    <property type="term" value="C:cytoplasm"/>
    <property type="evidence" value="ECO:0007669"/>
    <property type="project" value="UniProtKB-SubCell"/>
</dbReference>
<keyword evidence="2 7" id="KW-0227">DNA damage</keyword>
<dbReference type="NCBIfam" id="TIGR00194">
    <property type="entry name" value="uvrC"/>
    <property type="match status" value="1"/>
</dbReference>
<evidence type="ECO:0000256" key="4">
    <source>
        <dbReference type="ARBA" id="ARBA00022881"/>
    </source>
</evidence>
<evidence type="ECO:0000256" key="5">
    <source>
        <dbReference type="ARBA" id="ARBA00023204"/>
    </source>
</evidence>